<proteinExistence type="predicted"/>
<dbReference type="Pfam" id="PF00581">
    <property type="entry name" value="Rhodanese"/>
    <property type="match status" value="2"/>
</dbReference>
<dbReference type="InterPro" id="IPR036873">
    <property type="entry name" value="Rhodanese-like_dom_sf"/>
</dbReference>
<dbReference type="InterPro" id="IPR001763">
    <property type="entry name" value="Rhodanese-like_dom"/>
</dbReference>
<name>A0AB36FKH9_ALTMA</name>
<dbReference type="RefSeq" id="WP_139125464.1">
    <property type="nucleotide sequence ID" value="NZ_MIPW01000045.1"/>
</dbReference>
<keyword evidence="3" id="KW-1185">Reference proteome</keyword>
<protein>
    <submittedName>
        <fullName evidence="2">Rhodanese-like domain protein</fullName>
    </submittedName>
</protein>
<dbReference type="CDD" id="cd00158">
    <property type="entry name" value="RHOD"/>
    <property type="match status" value="2"/>
</dbReference>
<accession>A0AB36FKH9</accession>
<dbReference type="PANTHER" id="PTHR43031">
    <property type="entry name" value="FAD-DEPENDENT OXIDOREDUCTASE"/>
    <property type="match status" value="1"/>
</dbReference>
<sequence length="253" mass="28607">PGYQCTSKKAFIERKLKENHYIAPYFSKMEQSNVTGMDTPLPPVACQKLAQDAQSAWQKSAERPGVLIDVRSHAQFRDCHYPGSLNLPGGLLSAYGGWFLDYSTPIALVADSHQQATESSEQLWRMGYQQISGYLTMVPKPDTIEAYHRQHVNAVTADKVDERIRAPRANWQLLDVRKQEEVENNEFDQAKHIYLGYLPEMCHQLDKSRHYTLACGSGKRATVAASYLLAQGFENVDVFIGSMQAWQSYQQGT</sequence>
<comment type="caution">
    <text evidence="2">The sequence shown here is derived from an EMBL/GenBank/DDBJ whole genome shotgun (WGS) entry which is preliminary data.</text>
</comment>
<dbReference type="SMART" id="SM00450">
    <property type="entry name" value="RHOD"/>
    <property type="match status" value="2"/>
</dbReference>
<dbReference type="Proteomes" id="UP000095392">
    <property type="component" value="Unassembled WGS sequence"/>
</dbReference>
<dbReference type="PROSITE" id="PS50206">
    <property type="entry name" value="RHODANESE_3"/>
    <property type="match status" value="2"/>
</dbReference>
<dbReference type="AlphaFoldDB" id="A0AB36FKH9"/>
<dbReference type="SUPFAM" id="SSF52821">
    <property type="entry name" value="Rhodanese/Cell cycle control phosphatase"/>
    <property type="match status" value="2"/>
</dbReference>
<feature type="non-terminal residue" evidence="2">
    <location>
        <position position="1"/>
    </location>
</feature>
<dbReference type="Gene3D" id="3.40.250.10">
    <property type="entry name" value="Rhodanese-like domain"/>
    <property type="match status" value="2"/>
</dbReference>
<feature type="domain" description="Rhodanese" evidence="1">
    <location>
        <begin position="61"/>
        <end position="143"/>
    </location>
</feature>
<gene>
    <name evidence="2" type="ORF">BFV95_4843</name>
</gene>
<reference evidence="2 3" key="1">
    <citation type="submission" date="2016-09" db="EMBL/GenBank/DDBJ databases">
        <title>Draft Genome Sequence of four Alteromonas macleodii strains isolated from copper coupons and grown long-term at elevated copper levels.</title>
        <authorList>
            <person name="Cusick K."/>
            <person name="Dale J."/>
            <person name="Little B."/>
            <person name="Biffinger J."/>
        </authorList>
    </citation>
    <scope>NUCLEOTIDE SEQUENCE [LARGE SCALE GENOMIC DNA]</scope>
    <source>
        <strain evidence="2 3">KCP01</strain>
    </source>
</reference>
<dbReference type="PANTHER" id="PTHR43031:SF16">
    <property type="entry name" value="OXIDOREDUCTASE"/>
    <property type="match status" value="1"/>
</dbReference>
<feature type="domain" description="Rhodanese" evidence="1">
    <location>
        <begin position="167"/>
        <end position="248"/>
    </location>
</feature>
<dbReference type="EMBL" id="MIPY01000062">
    <property type="protein sequence ID" value="OES24414.1"/>
    <property type="molecule type" value="Genomic_DNA"/>
</dbReference>
<organism evidence="2 3">
    <name type="scientific">Alteromonas macleodii</name>
    <name type="common">Pseudoalteromonas macleodii</name>
    <dbReference type="NCBI Taxonomy" id="28108"/>
    <lineage>
        <taxon>Bacteria</taxon>
        <taxon>Pseudomonadati</taxon>
        <taxon>Pseudomonadota</taxon>
        <taxon>Gammaproteobacteria</taxon>
        <taxon>Alteromonadales</taxon>
        <taxon>Alteromonadaceae</taxon>
        <taxon>Alteromonas/Salinimonas group</taxon>
        <taxon>Alteromonas</taxon>
    </lineage>
</organism>
<dbReference type="InterPro" id="IPR050229">
    <property type="entry name" value="GlpE_sulfurtransferase"/>
</dbReference>
<evidence type="ECO:0000313" key="2">
    <source>
        <dbReference type="EMBL" id="OES24414.1"/>
    </source>
</evidence>
<evidence type="ECO:0000259" key="1">
    <source>
        <dbReference type="PROSITE" id="PS50206"/>
    </source>
</evidence>
<evidence type="ECO:0000313" key="3">
    <source>
        <dbReference type="Proteomes" id="UP000095392"/>
    </source>
</evidence>